<dbReference type="InterPro" id="IPR011701">
    <property type="entry name" value="MFS"/>
</dbReference>
<feature type="domain" description="Major facilitator superfamily (MFS) profile" evidence="17">
    <location>
        <begin position="59"/>
        <end position="479"/>
    </location>
</feature>
<evidence type="ECO:0000256" key="1">
    <source>
        <dbReference type="ARBA" id="ARBA00004141"/>
    </source>
</evidence>
<dbReference type="SUPFAM" id="SSF51126">
    <property type="entry name" value="Pectin lyase-like"/>
    <property type="match status" value="1"/>
</dbReference>
<feature type="transmembrane region" description="Helical" evidence="16">
    <location>
        <begin position="449"/>
        <end position="472"/>
    </location>
</feature>
<keyword evidence="10 19" id="KW-0456">Lyase</keyword>
<feature type="transmembrane region" description="Helical" evidence="16">
    <location>
        <begin position="1364"/>
        <end position="1385"/>
    </location>
</feature>
<feature type="compositionally biased region" description="Polar residues" evidence="15">
    <location>
        <begin position="1396"/>
        <end position="1410"/>
    </location>
</feature>
<evidence type="ECO:0000313" key="20">
    <source>
        <dbReference type="Proteomes" id="UP000613401"/>
    </source>
</evidence>
<name>A0A8H4CTV9_COLGL</name>
<dbReference type="PROSITE" id="PS50850">
    <property type="entry name" value="MFS"/>
    <property type="match status" value="1"/>
</dbReference>
<keyword evidence="4" id="KW-0813">Transport</keyword>
<keyword evidence="8 16" id="KW-1133">Transmembrane helix</keyword>
<dbReference type="FunFam" id="1.20.1250.20:FF:000013">
    <property type="entry name" value="MFS general substrate transporter"/>
    <property type="match status" value="1"/>
</dbReference>
<protein>
    <recommendedName>
        <fullName evidence="13">pectin lyase</fullName>
        <ecNumber evidence="13">4.2.2.10</ecNumber>
    </recommendedName>
</protein>
<feature type="compositionally biased region" description="Basic and acidic residues" evidence="15">
    <location>
        <begin position="10"/>
        <end position="19"/>
    </location>
</feature>
<feature type="transmembrane region" description="Helical" evidence="16">
    <location>
        <begin position="151"/>
        <end position="173"/>
    </location>
</feature>
<dbReference type="Pfam" id="PF00734">
    <property type="entry name" value="CBM_1"/>
    <property type="match status" value="1"/>
</dbReference>
<dbReference type="InterPro" id="IPR020846">
    <property type="entry name" value="MFS_dom"/>
</dbReference>
<reference evidence="19" key="2">
    <citation type="submission" date="2020-03" db="EMBL/GenBank/DDBJ databases">
        <authorList>
            <person name="Fu F.-F."/>
            <person name="Chen J."/>
        </authorList>
    </citation>
    <scope>NUCLEOTIDE SEQUENCE</scope>
    <source>
        <strain evidence="19">Lc1</strain>
    </source>
</reference>
<feature type="coiled-coil region" evidence="14">
    <location>
        <begin position="472"/>
        <end position="499"/>
    </location>
</feature>
<evidence type="ECO:0000256" key="10">
    <source>
        <dbReference type="ARBA" id="ARBA00023239"/>
    </source>
</evidence>
<feature type="transmembrane region" description="Helical" evidence="16">
    <location>
        <begin position="360"/>
        <end position="378"/>
    </location>
</feature>
<dbReference type="Gene3D" id="1.20.1250.20">
    <property type="entry name" value="MFS general substrate transporter like domains"/>
    <property type="match status" value="3"/>
</dbReference>
<dbReference type="InterPro" id="IPR036259">
    <property type="entry name" value="MFS_trans_sf"/>
</dbReference>
<dbReference type="GO" id="GO:0016020">
    <property type="term" value="C:membrane"/>
    <property type="evidence" value="ECO:0007669"/>
    <property type="project" value="UniProtKB-SubCell"/>
</dbReference>
<feature type="transmembrane region" description="Helical" evidence="16">
    <location>
        <begin position="1065"/>
        <end position="1091"/>
    </location>
</feature>
<evidence type="ECO:0000256" key="12">
    <source>
        <dbReference type="ARBA" id="ARBA00037968"/>
    </source>
</evidence>
<feature type="transmembrane region" description="Helical" evidence="16">
    <location>
        <begin position="1298"/>
        <end position="1318"/>
    </location>
</feature>
<dbReference type="RefSeq" id="XP_045269046.1">
    <property type="nucleotide sequence ID" value="XM_045413942.1"/>
</dbReference>
<feature type="transmembrane region" description="Helical" evidence="16">
    <location>
        <begin position="1103"/>
        <end position="1124"/>
    </location>
</feature>
<dbReference type="SUPFAM" id="SSF103473">
    <property type="entry name" value="MFS general substrate transporter"/>
    <property type="match status" value="2"/>
</dbReference>
<proteinExistence type="inferred from homology"/>
<dbReference type="InterPro" id="IPR000254">
    <property type="entry name" value="CBD"/>
</dbReference>
<feature type="transmembrane region" description="Helical" evidence="16">
    <location>
        <begin position="293"/>
        <end position="314"/>
    </location>
</feature>
<keyword evidence="20" id="KW-1185">Reference proteome</keyword>
<dbReference type="SMART" id="SM00656">
    <property type="entry name" value="Amb_all"/>
    <property type="match status" value="1"/>
</dbReference>
<dbReference type="PROSITE" id="PS51164">
    <property type="entry name" value="CBM1_2"/>
    <property type="match status" value="1"/>
</dbReference>
<comment type="similarity">
    <text evidence="3">Belongs to the polysaccharide lyase 1 family.</text>
</comment>
<evidence type="ECO:0000256" key="5">
    <source>
        <dbReference type="ARBA" id="ARBA00022525"/>
    </source>
</evidence>
<evidence type="ECO:0000256" key="15">
    <source>
        <dbReference type="SAM" id="MobiDB-lite"/>
    </source>
</evidence>
<feature type="transmembrane region" description="Helical" evidence="16">
    <location>
        <begin position="219"/>
        <end position="241"/>
    </location>
</feature>
<feature type="transmembrane region" description="Helical" evidence="16">
    <location>
        <begin position="418"/>
        <end position="437"/>
    </location>
</feature>
<comment type="caution">
    <text evidence="19">The sequence shown here is derived from an EMBL/GenBank/DDBJ whole genome shotgun (WGS) entry which is preliminary data.</text>
</comment>
<feature type="transmembrane region" description="Helical" evidence="16">
    <location>
        <begin position="1206"/>
        <end position="1230"/>
    </location>
</feature>
<feature type="region of interest" description="Disordered" evidence="15">
    <location>
        <begin position="1"/>
        <end position="23"/>
    </location>
</feature>
<comment type="catalytic activity">
    <reaction evidence="11">
        <text>Eliminative cleavage of (1-&gt;4)-alpha-D-galacturonan methyl ester to give oligosaccharides with 4-deoxy-6-O-methyl-alpha-D-galact-4-enuronosyl groups at their non-reducing ends.</text>
        <dbReference type="EC" id="4.2.2.10"/>
    </reaction>
</comment>
<dbReference type="Pfam" id="PF07690">
    <property type="entry name" value="MFS_1"/>
    <property type="match status" value="2"/>
</dbReference>
<dbReference type="PANTHER" id="PTHR43791:SF92">
    <property type="entry name" value="AGL026WP"/>
    <property type="match status" value="1"/>
</dbReference>
<feature type="domain" description="CBM1" evidence="18">
    <location>
        <begin position="925"/>
        <end position="960"/>
    </location>
</feature>
<dbReference type="GO" id="GO:0000272">
    <property type="term" value="P:polysaccharide catabolic process"/>
    <property type="evidence" value="ECO:0007669"/>
    <property type="project" value="UniProtKB-KW"/>
</dbReference>
<evidence type="ECO:0000256" key="13">
    <source>
        <dbReference type="ARBA" id="ARBA00039082"/>
    </source>
</evidence>
<organism evidence="19 20">
    <name type="scientific">Colletotrichum gloeosporioides</name>
    <name type="common">Anthracnose fungus</name>
    <name type="synonym">Glomerella cingulata</name>
    <dbReference type="NCBI Taxonomy" id="474922"/>
    <lineage>
        <taxon>Eukaryota</taxon>
        <taxon>Fungi</taxon>
        <taxon>Dikarya</taxon>
        <taxon>Ascomycota</taxon>
        <taxon>Pezizomycotina</taxon>
        <taxon>Sordariomycetes</taxon>
        <taxon>Hypocreomycetidae</taxon>
        <taxon>Glomerellales</taxon>
        <taxon>Glomerellaceae</taxon>
        <taxon>Colletotrichum</taxon>
        <taxon>Colletotrichum gloeosporioides species complex</taxon>
    </lineage>
</organism>
<evidence type="ECO:0000256" key="8">
    <source>
        <dbReference type="ARBA" id="ARBA00022989"/>
    </source>
</evidence>
<dbReference type="FunFam" id="1.20.1250.20:FF:000065">
    <property type="entry name" value="Putative MFS pantothenate transporter"/>
    <property type="match status" value="1"/>
</dbReference>
<evidence type="ECO:0000256" key="9">
    <source>
        <dbReference type="ARBA" id="ARBA00023136"/>
    </source>
</evidence>
<dbReference type="GO" id="GO:0047490">
    <property type="term" value="F:pectin lyase activity"/>
    <property type="evidence" value="ECO:0007669"/>
    <property type="project" value="UniProtKB-EC"/>
</dbReference>
<feature type="transmembrane region" description="Helical" evidence="16">
    <location>
        <begin position="384"/>
        <end position="406"/>
    </location>
</feature>
<dbReference type="EMBL" id="WVTB01000014">
    <property type="protein sequence ID" value="KAF3809887.1"/>
    <property type="molecule type" value="Genomic_DNA"/>
</dbReference>
<keyword evidence="14" id="KW-0175">Coiled coil</keyword>
<keyword evidence="7" id="KW-0732">Signal</keyword>
<dbReference type="Proteomes" id="UP000613401">
    <property type="component" value="Unassembled WGS sequence"/>
</dbReference>
<evidence type="ECO:0000256" key="14">
    <source>
        <dbReference type="SAM" id="Coils"/>
    </source>
</evidence>
<feature type="transmembrane region" description="Helical" evidence="16">
    <location>
        <begin position="1136"/>
        <end position="1156"/>
    </location>
</feature>
<dbReference type="GO" id="GO:0005576">
    <property type="term" value="C:extracellular region"/>
    <property type="evidence" value="ECO:0007669"/>
    <property type="project" value="UniProtKB-SubCell"/>
</dbReference>
<reference evidence="19" key="1">
    <citation type="journal article" date="2020" name="Phytopathology">
        <title>Genome sequence and comparative analysis of Colletotrichum gloeosporioides isolated from Liriodendron leaves.</title>
        <authorList>
            <person name="Fu F.F."/>
            <person name="Hao Z."/>
            <person name="Wang P."/>
            <person name="Lu Y."/>
            <person name="Xue L.J."/>
            <person name="Wei G."/>
            <person name="Tian Y."/>
            <person name="Baishi H."/>
            <person name="Xu H."/>
            <person name="Shi J."/>
            <person name="Cheng T."/>
            <person name="Wang G."/>
            <person name="Yi Y."/>
            <person name="Chen J."/>
        </authorList>
    </citation>
    <scope>NUCLEOTIDE SEQUENCE</scope>
    <source>
        <strain evidence="19">Lc1</strain>
    </source>
</reference>
<evidence type="ECO:0000256" key="11">
    <source>
        <dbReference type="ARBA" id="ARBA00036818"/>
    </source>
</evidence>
<feature type="transmembrane region" description="Helical" evidence="16">
    <location>
        <begin position="1330"/>
        <end position="1352"/>
    </location>
</feature>
<dbReference type="GO" id="GO:0030248">
    <property type="term" value="F:cellulose binding"/>
    <property type="evidence" value="ECO:0007669"/>
    <property type="project" value="InterPro"/>
</dbReference>
<dbReference type="SUPFAM" id="SSF57180">
    <property type="entry name" value="Cellulose-binding domain"/>
    <property type="match status" value="1"/>
</dbReference>
<dbReference type="InterPro" id="IPR035971">
    <property type="entry name" value="CBD_sf"/>
</dbReference>
<feature type="transmembrane region" description="Helical" evidence="16">
    <location>
        <begin position="1012"/>
        <end position="1033"/>
    </location>
</feature>
<comment type="subcellular location">
    <subcellularLocation>
        <location evidence="1">Membrane</location>
        <topology evidence="1">Multi-pass membrane protein</topology>
    </subcellularLocation>
    <subcellularLocation>
        <location evidence="2">Secreted</location>
    </subcellularLocation>
</comment>
<evidence type="ECO:0000313" key="19">
    <source>
        <dbReference type="EMBL" id="KAF3809887.1"/>
    </source>
</evidence>
<dbReference type="SMART" id="SM00236">
    <property type="entry name" value="fCBD"/>
    <property type="match status" value="1"/>
</dbReference>
<dbReference type="InterPro" id="IPR011050">
    <property type="entry name" value="Pectin_lyase_fold/virulence"/>
</dbReference>
<evidence type="ECO:0000256" key="7">
    <source>
        <dbReference type="ARBA" id="ARBA00022729"/>
    </source>
</evidence>
<sequence>MAMSSVPKPAMDEVSKQGSEEIENVPTKNLTLMDTYRSYSPEFSRETERQLVRKIDAHLLPLIVIIYLFNYLDRNSITQARLYGLQEDTHVKGATYQTAISIFSAGYIAMQLPSTMLMTKMQPHVFLPGCIIIWAIVSGCTSATSSPAGLLVVRFFLGIVEAPFFPGAIYYLSCWYTKKELGLRMALLVCGLLLSNCFAGLISAGILSGMAGVGHLAAWRWLFILEGLATICVGVTAFFLLPDYPGTTKWLLEEEKVIAQGRLAADAGSEEVLGEDEISMKQAIWAALADYRVWLFALLQMSTTASISFSHFFPTLIQQLGFKNNTIVLLLTAPPYFFSFIWALTLAWDADRRQKRSPHASISAITAIAGTITLVAIGDQRWARYAMTFLVSAGTFGIYSTTYPWLSSTIVQPAIKRAAAIGIANTLANSASLFANYFWLDEYGPSFRVSWACILAFQVLGLCCIFGLRICLKKANDKFERLRSEVDQYNEEAMNRLDKDSQRASAPTLLAVLAGLANLVAAQTVSGKPEGFATGVTGGGSATAVTPADITELKEYLTDDEPRVILLSKEYDFTESEGTESGNVCASWGTGAACQKIIQDDCGSNPASTETWYKAPTQPIDVGNNKTILGVGSKGAIKGKGLRMRGSNVIIQNIQVSDLNPKYVWGGDAIGFDGADLVWVDHVTTARPGRQHYVFGFNPSKRITLSNNFINGESDYSTGCNGYHYWTFEMVGTDDQITMKNNYIYKTSGRSPALSGGTLLHAVNNVWDDNDGHALEGGDTKARGIFEGNAFINVKALVSDYQGKLFSSPDATTNAQCKTALGRACEVNVFDTTTSTDFSKLKDTSFFSEFSGFSIASAESASSIKTSVPNNAGAGKLSSSSSSSGSTKTADTVAEAAATTPAATSAAAPAAAATSAAASSGSGSGSVALYGQCGGQGYSGATSCASGKCEFVNDWYSHDSPEERKLILKLDLLIVPYAFILYWVKYMDQTNINNAYVSGMADELGFHGNELVQFQTIFVVGNVVGLLPFIYLFPRVPMHILVPTLDLGWGLFTLLQYRAQSYGEIMAYRFMVSLFEASYFPGVHFVLGSWYRSDEIGRRGGTFYIGLTLGTLTASLLQAAATTYLDGVHGLRGWRWLFIINAIITLPLAFIGYFIWPGTPAKPNRLVMKKSELELARSRLEKTGSSVKSTPFSLNLLKRVFTNWRFYLLVLWDVFFFNTSSNSAAFLLWIKSLGRYSTAEMNKLNAISPGLGIFFVLFINFSADLWIGRPAAITLASAVNFTGLVILAVWNVPEAAKWFAFSTSYSAVAVSSVLYGWANVILKNNIEERALTLILMTAIATSTNAWIPLFVYPTVEAPRFPKGYVYSAVMVVCLVVTTQVVRVLLGTQGEKRQPKSQDSSVAEGTSTSVDGSYDRKTSSPRIEAV</sequence>
<gene>
    <name evidence="19" type="ORF">GCG54_00014101</name>
</gene>
<dbReference type="PANTHER" id="PTHR43791">
    <property type="entry name" value="PERMEASE-RELATED"/>
    <property type="match status" value="1"/>
</dbReference>
<comment type="similarity">
    <text evidence="12">Belongs to the major facilitator superfamily. Allantoate permease family.</text>
</comment>
<feature type="transmembrane region" description="Helical" evidence="16">
    <location>
        <begin position="185"/>
        <end position="207"/>
    </location>
</feature>
<keyword evidence="6 16" id="KW-0812">Transmembrane</keyword>
<dbReference type="InterPro" id="IPR002022">
    <property type="entry name" value="Pec_lyase"/>
</dbReference>
<evidence type="ECO:0000256" key="6">
    <source>
        <dbReference type="ARBA" id="ARBA00022692"/>
    </source>
</evidence>
<feature type="transmembrane region" description="Helical" evidence="16">
    <location>
        <begin position="1250"/>
        <end position="1267"/>
    </location>
</feature>
<feature type="transmembrane region" description="Helical" evidence="16">
    <location>
        <begin position="1040"/>
        <end position="1059"/>
    </location>
</feature>
<feature type="transmembrane region" description="Helical" evidence="16">
    <location>
        <begin position="326"/>
        <end position="348"/>
    </location>
</feature>
<evidence type="ECO:0000256" key="2">
    <source>
        <dbReference type="ARBA" id="ARBA00004613"/>
    </source>
</evidence>
<feature type="transmembrane region" description="Helical" evidence="16">
    <location>
        <begin position="1272"/>
        <end position="1292"/>
    </location>
</feature>
<evidence type="ECO:0000256" key="4">
    <source>
        <dbReference type="ARBA" id="ARBA00022448"/>
    </source>
</evidence>
<evidence type="ECO:0000256" key="16">
    <source>
        <dbReference type="SAM" id="Phobius"/>
    </source>
</evidence>
<evidence type="ECO:0000256" key="3">
    <source>
        <dbReference type="ARBA" id="ARBA00010980"/>
    </source>
</evidence>
<keyword evidence="9 16" id="KW-0472">Membrane</keyword>
<dbReference type="GeneID" id="69021216"/>
<dbReference type="FunFam" id="1.20.1250.20:FF:000057">
    <property type="entry name" value="MFS general substrate transporter"/>
    <property type="match status" value="1"/>
</dbReference>
<evidence type="ECO:0000259" key="18">
    <source>
        <dbReference type="PROSITE" id="PS51164"/>
    </source>
</evidence>
<feature type="region of interest" description="Disordered" evidence="15">
    <location>
        <begin position="1390"/>
        <end position="1425"/>
    </location>
</feature>
<dbReference type="InterPro" id="IPR012334">
    <property type="entry name" value="Pectin_lyas_fold"/>
</dbReference>
<keyword evidence="5" id="KW-0964">Secreted</keyword>
<evidence type="ECO:0000259" key="17">
    <source>
        <dbReference type="PROSITE" id="PS50850"/>
    </source>
</evidence>
<dbReference type="GO" id="GO:0022857">
    <property type="term" value="F:transmembrane transporter activity"/>
    <property type="evidence" value="ECO:0007669"/>
    <property type="project" value="InterPro"/>
</dbReference>
<dbReference type="EC" id="4.2.2.10" evidence="13"/>
<dbReference type="FunFam" id="2.160.20.10:FF:000003">
    <property type="entry name" value="Pectin lyase F"/>
    <property type="match status" value="1"/>
</dbReference>
<feature type="transmembrane region" description="Helical" evidence="16">
    <location>
        <begin position="55"/>
        <end position="72"/>
    </location>
</feature>
<accession>A0A8H4CTV9</accession>
<feature type="transmembrane region" description="Helical" evidence="16">
    <location>
        <begin position="125"/>
        <end position="145"/>
    </location>
</feature>
<dbReference type="Gene3D" id="2.160.20.10">
    <property type="entry name" value="Single-stranded right-handed beta-helix, Pectin lyase-like"/>
    <property type="match status" value="1"/>
</dbReference>